<protein>
    <recommendedName>
        <fullName evidence="3">Carboxylic ester hydrolase</fullName>
        <ecNumber evidence="3">3.1.1.-</ecNumber>
    </recommendedName>
</protein>
<dbReference type="Proteomes" id="UP000295718">
    <property type="component" value="Unassembled WGS sequence"/>
</dbReference>
<dbReference type="PROSITE" id="PS00122">
    <property type="entry name" value="CARBOXYLESTERASE_B_1"/>
    <property type="match status" value="1"/>
</dbReference>
<dbReference type="Pfam" id="PF00135">
    <property type="entry name" value="COesterase"/>
    <property type="match status" value="2"/>
</dbReference>
<evidence type="ECO:0000313" key="6">
    <source>
        <dbReference type="Proteomes" id="UP000295718"/>
    </source>
</evidence>
<dbReference type="STRING" id="1469948.GCA_000732725_02612"/>
<accession>A0A4R1R6D7</accession>
<keyword evidence="6" id="KW-1185">Reference proteome</keyword>
<feature type="domain" description="Carboxylesterase type B" evidence="4">
    <location>
        <begin position="346"/>
        <end position="441"/>
    </location>
</feature>
<dbReference type="AlphaFoldDB" id="A0A4R1R6D7"/>
<dbReference type="InterPro" id="IPR050309">
    <property type="entry name" value="Type-B_Carboxylest/Lipase"/>
</dbReference>
<comment type="similarity">
    <text evidence="1 3">Belongs to the type-B carboxylesterase/lipase family.</text>
</comment>
<comment type="caution">
    <text evidence="5">The sequence shown here is derived from an EMBL/GenBank/DDBJ whole genome shotgun (WGS) entry which is preliminary data.</text>
</comment>
<dbReference type="PROSITE" id="PS00941">
    <property type="entry name" value="CARBOXYLESTERASE_B_2"/>
    <property type="match status" value="1"/>
</dbReference>
<name>A0A4R1R6D7_9FIRM</name>
<dbReference type="GO" id="GO:0016787">
    <property type="term" value="F:hydrolase activity"/>
    <property type="evidence" value="ECO:0007669"/>
    <property type="project" value="UniProtKB-KW"/>
</dbReference>
<evidence type="ECO:0000256" key="3">
    <source>
        <dbReference type="RuleBase" id="RU361235"/>
    </source>
</evidence>
<evidence type="ECO:0000256" key="1">
    <source>
        <dbReference type="ARBA" id="ARBA00005964"/>
    </source>
</evidence>
<dbReference type="EMBL" id="SLUO01000001">
    <property type="protein sequence ID" value="TCL61060.1"/>
    <property type="molecule type" value="Genomic_DNA"/>
</dbReference>
<dbReference type="InterPro" id="IPR019826">
    <property type="entry name" value="Carboxylesterase_B_AS"/>
</dbReference>
<dbReference type="InterPro" id="IPR002018">
    <property type="entry name" value="CarbesteraseB"/>
</dbReference>
<dbReference type="PANTHER" id="PTHR11559">
    <property type="entry name" value="CARBOXYLESTERASE"/>
    <property type="match status" value="1"/>
</dbReference>
<dbReference type="Gene3D" id="3.40.50.1820">
    <property type="entry name" value="alpha/beta hydrolase"/>
    <property type="match status" value="2"/>
</dbReference>
<keyword evidence="2 3" id="KW-0378">Hydrolase</keyword>
<proteinExistence type="inferred from homology"/>
<reference evidence="5 6" key="1">
    <citation type="submission" date="2019-03" db="EMBL/GenBank/DDBJ databases">
        <title>Genomic Encyclopedia of Type Strains, Phase IV (KMG-IV): sequencing the most valuable type-strain genomes for metagenomic binning, comparative biology and taxonomic classification.</title>
        <authorList>
            <person name="Goeker M."/>
        </authorList>
    </citation>
    <scope>NUCLEOTIDE SEQUENCE [LARGE SCALE GENOMIC DNA]</scope>
    <source>
        <strain evidence="5 6">DSM 100556</strain>
    </source>
</reference>
<dbReference type="RefSeq" id="WP_051869571.1">
    <property type="nucleotide sequence ID" value="NZ_JPNB01000002.1"/>
</dbReference>
<sequence>MIRITQTKQGLVRGLAAADPYITSFKGVPFAEPPVGELRWRAPQQAKLYEGIKDCFEFAPISMQNTPGEDKEDFYSKEWNLYPEIPMSEDCLYLNIWTPAKATQDKLPVYVWYFGGGLQYGNTAEMEFDGERIARRGIVVVTVNYRINLFGFLAHPELTSENPKAPANFGNLDQKAGLQWVYENIKAFGGDPKQITIGGQSAGGGSVLTQLNDPSNQPYIKRAVVESGMFLSPFHDSPYITLEQAERQGEEFFRILDITSLKEARELPAIYLRDKNRELGFQWWTAIDGVFQKEYYLKNLLTGNILDVPLFFGYTKNEFIEEQNGKKVNTIQLAMAAAVLAMRRTGRHKFSYCYEFALDMPGEDQPGAFHSSDLWFFFETLAKCHRTFTGIHYDLARTMCDSLSAFIRTGNPNKNTKKHSRLPEWKDCHSKNRNLMLFDKEIICKCLDSEEELLFIAESCIGQDQISRIH</sequence>
<dbReference type="EC" id="3.1.1.-" evidence="3"/>
<evidence type="ECO:0000259" key="4">
    <source>
        <dbReference type="Pfam" id="PF00135"/>
    </source>
</evidence>
<dbReference type="SUPFAM" id="SSF53474">
    <property type="entry name" value="alpha/beta-Hydrolases"/>
    <property type="match status" value="1"/>
</dbReference>
<evidence type="ECO:0000313" key="5">
    <source>
        <dbReference type="EMBL" id="TCL61060.1"/>
    </source>
</evidence>
<feature type="domain" description="Carboxylesterase type B" evidence="4">
    <location>
        <begin position="4"/>
        <end position="320"/>
    </location>
</feature>
<dbReference type="InterPro" id="IPR029058">
    <property type="entry name" value="AB_hydrolase_fold"/>
</dbReference>
<evidence type="ECO:0000256" key="2">
    <source>
        <dbReference type="ARBA" id="ARBA00022801"/>
    </source>
</evidence>
<dbReference type="OrthoDB" id="9775851at2"/>
<organism evidence="5 6">
    <name type="scientific">Kineothrix alysoides</name>
    <dbReference type="NCBI Taxonomy" id="1469948"/>
    <lineage>
        <taxon>Bacteria</taxon>
        <taxon>Bacillati</taxon>
        <taxon>Bacillota</taxon>
        <taxon>Clostridia</taxon>
        <taxon>Lachnospirales</taxon>
        <taxon>Lachnospiraceae</taxon>
        <taxon>Kineothrix</taxon>
    </lineage>
</organism>
<gene>
    <name evidence="5" type="ORF">EDD76_101157</name>
</gene>
<dbReference type="InterPro" id="IPR019819">
    <property type="entry name" value="Carboxylesterase_B_CS"/>
</dbReference>